<feature type="transmembrane region" description="Helical" evidence="1">
    <location>
        <begin position="94"/>
        <end position="127"/>
    </location>
</feature>
<feature type="transmembrane region" description="Helical" evidence="1">
    <location>
        <begin position="54"/>
        <end position="74"/>
    </location>
</feature>
<keyword evidence="4" id="KW-1185">Reference proteome</keyword>
<keyword evidence="1" id="KW-0472">Membrane</keyword>
<proteinExistence type="predicted"/>
<dbReference type="InterPro" id="IPR009936">
    <property type="entry name" value="DUF1468"/>
</dbReference>
<name>A0A2A2GI02_9RHOB</name>
<dbReference type="EMBL" id="NSJZ01000013">
    <property type="protein sequence ID" value="PAU96529.1"/>
    <property type="molecule type" value="Genomic_DNA"/>
</dbReference>
<organism evidence="3 4">
    <name type="scientific">Paracoccus salipaludis</name>
    <dbReference type="NCBI Taxonomy" id="2032623"/>
    <lineage>
        <taxon>Bacteria</taxon>
        <taxon>Pseudomonadati</taxon>
        <taxon>Pseudomonadota</taxon>
        <taxon>Alphaproteobacteria</taxon>
        <taxon>Rhodobacterales</taxon>
        <taxon>Paracoccaceae</taxon>
        <taxon>Paracoccus</taxon>
    </lineage>
</organism>
<protein>
    <recommendedName>
        <fullName evidence="2">DUF1468 domain-containing protein</fullName>
    </recommendedName>
</protein>
<sequence length="160" mass="15571">MTAAAKTAGQGGARPPGLAANLIVAIVCLAAAAGYVALALALPAGHSQGDAGPAALPLQVGIFGLIVSGLYLVLTLRGRVPAAEAEPGDAPRAAAVAGIFGAALLSVPWLGLAPALGLAGGLVTLLFPGPHRPARAVATAVGLWLIAFLLFGKLLGLPLP</sequence>
<evidence type="ECO:0000313" key="3">
    <source>
        <dbReference type="EMBL" id="PAU96529.1"/>
    </source>
</evidence>
<keyword evidence="1" id="KW-0812">Transmembrane</keyword>
<feature type="transmembrane region" description="Helical" evidence="1">
    <location>
        <begin position="134"/>
        <end position="155"/>
    </location>
</feature>
<gene>
    <name evidence="3" type="ORF">CK240_13345</name>
</gene>
<dbReference type="AlphaFoldDB" id="A0A2A2GI02"/>
<dbReference type="OrthoDB" id="8361432at2"/>
<feature type="transmembrane region" description="Helical" evidence="1">
    <location>
        <begin position="20"/>
        <end position="42"/>
    </location>
</feature>
<dbReference type="Proteomes" id="UP000218023">
    <property type="component" value="Unassembled WGS sequence"/>
</dbReference>
<evidence type="ECO:0000313" key="4">
    <source>
        <dbReference type="Proteomes" id="UP000218023"/>
    </source>
</evidence>
<feature type="domain" description="DUF1468" evidence="2">
    <location>
        <begin position="23"/>
        <end position="160"/>
    </location>
</feature>
<reference evidence="3 4" key="1">
    <citation type="submission" date="2017-09" db="EMBL/GenBank/DDBJ databases">
        <title>Paracoccus alkalisoli sp. nov., isolated from saline alkaline soil.</title>
        <authorList>
            <person name="Dong X."/>
            <person name="Zhang G."/>
        </authorList>
    </citation>
    <scope>NUCLEOTIDE SEQUENCE [LARGE SCALE GENOMIC DNA]</scope>
    <source>
        <strain evidence="3 4">WN007</strain>
    </source>
</reference>
<dbReference type="Pfam" id="PF07331">
    <property type="entry name" value="TctB"/>
    <property type="match status" value="1"/>
</dbReference>
<evidence type="ECO:0000256" key="1">
    <source>
        <dbReference type="SAM" id="Phobius"/>
    </source>
</evidence>
<comment type="caution">
    <text evidence="3">The sequence shown here is derived from an EMBL/GenBank/DDBJ whole genome shotgun (WGS) entry which is preliminary data.</text>
</comment>
<keyword evidence="1" id="KW-1133">Transmembrane helix</keyword>
<evidence type="ECO:0000259" key="2">
    <source>
        <dbReference type="Pfam" id="PF07331"/>
    </source>
</evidence>
<dbReference type="RefSeq" id="WP_095640825.1">
    <property type="nucleotide sequence ID" value="NZ_NSJZ01000013.1"/>
</dbReference>
<accession>A0A2A2GI02</accession>